<dbReference type="KEGG" id="bpb:bpr_I0778"/>
<dbReference type="EMBL" id="CP001810">
    <property type="protein sequence ID" value="ADL33521.1"/>
    <property type="molecule type" value="Genomic_DNA"/>
</dbReference>
<keyword evidence="6" id="KW-1185">Reference proteome</keyword>
<proteinExistence type="predicted"/>
<protein>
    <submittedName>
        <fullName evidence="5">Hydrolase HAD superfamily</fullName>
    </submittedName>
</protein>
<dbReference type="PANTHER" id="PTHR46470">
    <property type="entry name" value="N-ACYLNEURAMINATE-9-PHOSPHATASE"/>
    <property type="match status" value="1"/>
</dbReference>
<dbReference type="InterPro" id="IPR036412">
    <property type="entry name" value="HAD-like_sf"/>
</dbReference>
<dbReference type="Gene3D" id="3.40.50.1000">
    <property type="entry name" value="HAD superfamily/HAD-like"/>
    <property type="match status" value="1"/>
</dbReference>
<dbReference type="Proteomes" id="UP000001299">
    <property type="component" value="Chromosome 1"/>
</dbReference>
<dbReference type="PANTHER" id="PTHR46470:SF2">
    <property type="entry name" value="GLYCERALDEHYDE 3-PHOSPHATE PHOSPHATASE"/>
    <property type="match status" value="1"/>
</dbReference>
<comment type="cofactor">
    <cofactor evidence="1">
        <name>Mg(2+)</name>
        <dbReference type="ChEBI" id="CHEBI:18420"/>
    </cofactor>
</comment>
<evidence type="ECO:0000313" key="5">
    <source>
        <dbReference type="EMBL" id="ADL33521.1"/>
    </source>
</evidence>
<dbReference type="InterPro" id="IPR023214">
    <property type="entry name" value="HAD_sf"/>
</dbReference>
<reference evidence="5 6" key="1">
    <citation type="journal article" date="2010" name="PLoS ONE">
        <title>The glycobiome of the rumen bacterium Butyrivibrio proteoclasticus B316(T) highlights adaptation to a polysaccharide-rich environment.</title>
        <authorList>
            <person name="Kelly W.J."/>
            <person name="Leahy S.C."/>
            <person name="Altermann E."/>
            <person name="Yeoman C.J."/>
            <person name="Dunne J.C."/>
            <person name="Kong Z."/>
            <person name="Pacheco D.M."/>
            <person name="Li D."/>
            <person name="Noel S.J."/>
            <person name="Moon C.D."/>
            <person name="Cookson A.L."/>
            <person name="Attwood G.T."/>
        </authorList>
    </citation>
    <scope>NUCLEOTIDE SEQUENCE [LARGE SCALE GENOMIC DNA]</scope>
    <source>
        <strain evidence="6">ATCC 51982 / DSM 14932 / B316</strain>
    </source>
</reference>
<gene>
    <name evidence="5" type="ordered locus">bpr_I0778</name>
</gene>
<evidence type="ECO:0000256" key="3">
    <source>
        <dbReference type="ARBA" id="ARBA00022801"/>
    </source>
</evidence>
<evidence type="ECO:0000256" key="4">
    <source>
        <dbReference type="ARBA" id="ARBA00022842"/>
    </source>
</evidence>
<dbReference type="GO" id="GO:0046872">
    <property type="term" value="F:metal ion binding"/>
    <property type="evidence" value="ECO:0007669"/>
    <property type="project" value="UniProtKB-KW"/>
</dbReference>
<sequence length="270" mass="31632">MRRIMKREYDNYIFDLYGTLIDIHTDEQQPLLWEKMAEYLDEHFGAKYEPSALRKRYLEICKDEEDKLQAKNHAKWPEIRIEDVWIRLIDEKREKICTESVTAEIKNDHAYEEDEIRALCIYFREESRDKLVVYDGVLETLDELKKAGKGIYLLSNAQRVFTEKELEKAGLTKYFDDIFISSDKGIKKPQKEFLEQLINENTLISDNCVMIGNDLLSDVGVAFKNGIDSVFLNTYDYSDKKIEEELTELGIKGSKFMPLIVGDGDIRKIL</sequence>
<dbReference type="HOGENOM" id="CLU_045011_8_6_9"/>
<keyword evidence="2" id="KW-0479">Metal-binding</keyword>
<dbReference type="Pfam" id="PF00702">
    <property type="entry name" value="Hydrolase"/>
    <property type="match status" value="1"/>
</dbReference>
<accession>E0S146</accession>
<keyword evidence="3 5" id="KW-0378">Hydrolase</keyword>
<dbReference type="NCBIfam" id="TIGR01549">
    <property type="entry name" value="HAD-SF-IA-v1"/>
    <property type="match status" value="1"/>
</dbReference>
<dbReference type="STRING" id="515622.bpr_I0778"/>
<evidence type="ECO:0000256" key="2">
    <source>
        <dbReference type="ARBA" id="ARBA00022723"/>
    </source>
</evidence>
<evidence type="ECO:0000256" key="1">
    <source>
        <dbReference type="ARBA" id="ARBA00001946"/>
    </source>
</evidence>
<organism evidence="5 6">
    <name type="scientific">Butyrivibrio proteoclasticus (strain ATCC 51982 / DSM 14932 / B316)</name>
    <name type="common">Clostridium proteoclasticum</name>
    <dbReference type="NCBI Taxonomy" id="515622"/>
    <lineage>
        <taxon>Bacteria</taxon>
        <taxon>Bacillati</taxon>
        <taxon>Bacillota</taxon>
        <taxon>Clostridia</taxon>
        <taxon>Lachnospirales</taxon>
        <taxon>Lachnospiraceae</taxon>
        <taxon>Butyrivibrio</taxon>
    </lineage>
</organism>
<dbReference type="eggNOG" id="COG0546">
    <property type="taxonomic scope" value="Bacteria"/>
</dbReference>
<dbReference type="GO" id="GO:0044281">
    <property type="term" value="P:small molecule metabolic process"/>
    <property type="evidence" value="ECO:0007669"/>
    <property type="project" value="UniProtKB-ARBA"/>
</dbReference>
<dbReference type="InterPro" id="IPR006439">
    <property type="entry name" value="HAD-SF_hydro_IA"/>
</dbReference>
<dbReference type="Gene3D" id="1.10.150.520">
    <property type="match status" value="1"/>
</dbReference>
<name>E0S146_BUTPB</name>
<dbReference type="AlphaFoldDB" id="E0S146"/>
<keyword evidence="4" id="KW-0460">Magnesium</keyword>
<evidence type="ECO:0000313" key="6">
    <source>
        <dbReference type="Proteomes" id="UP000001299"/>
    </source>
</evidence>
<dbReference type="SFLD" id="SFLDG01129">
    <property type="entry name" value="C1.5:_HAD__Beta-PGM__Phosphata"/>
    <property type="match status" value="1"/>
</dbReference>
<dbReference type="SFLD" id="SFLDS00003">
    <property type="entry name" value="Haloacid_Dehalogenase"/>
    <property type="match status" value="1"/>
</dbReference>
<dbReference type="InterPro" id="IPR051400">
    <property type="entry name" value="HAD-like_hydrolase"/>
</dbReference>
<dbReference type="SUPFAM" id="SSF56784">
    <property type="entry name" value="HAD-like"/>
    <property type="match status" value="1"/>
</dbReference>
<dbReference type="GO" id="GO:0016791">
    <property type="term" value="F:phosphatase activity"/>
    <property type="evidence" value="ECO:0007669"/>
    <property type="project" value="TreeGrafter"/>
</dbReference>